<dbReference type="GeneID" id="107582443"/>
<dbReference type="Gene3D" id="1.10.287.110">
    <property type="entry name" value="DnaJ domain"/>
    <property type="match status" value="1"/>
</dbReference>
<proteinExistence type="inferred from homology"/>
<comment type="subcellular location">
    <subcellularLocation>
        <location evidence="1">Mitochondrion outer membrane</location>
        <topology evidence="1">Peripheral membrane protein</topology>
    </subcellularLocation>
</comment>
<evidence type="ECO:0000256" key="1">
    <source>
        <dbReference type="ARBA" id="ARBA00004450"/>
    </source>
</evidence>
<dbReference type="PROSITE" id="PS50076">
    <property type="entry name" value="DNAJ_2"/>
    <property type="match status" value="1"/>
</dbReference>
<keyword evidence="7" id="KW-0472">Membrane</keyword>
<dbReference type="OrthoDB" id="18010at2759"/>
<evidence type="ECO:0000313" key="14">
    <source>
        <dbReference type="Proteomes" id="UP000472262"/>
    </source>
</evidence>
<accession>A0A672QS68</accession>
<evidence type="ECO:0000313" key="13">
    <source>
        <dbReference type="Ensembl" id="ENSSGRP00000078969.1"/>
    </source>
</evidence>
<evidence type="ECO:0000256" key="5">
    <source>
        <dbReference type="ARBA" id="ARBA00023054"/>
    </source>
</evidence>
<evidence type="ECO:0000256" key="3">
    <source>
        <dbReference type="ARBA" id="ARBA00022787"/>
    </source>
</evidence>
<dbReference type="Pfam" id="PF22774">
    <property type="entry name" value="DNAJC11_beta-barrel"/>
    <property type="match status" value="1"/>
</dbReference>
<keyword evidence="5" id="KW-0175">Coiled coil</keyword>
<dbReference type="InterPro" id="IPR024586">
    <property type="entry name" value="DnaJ-like_C11_C"/>
</dbReference>
<feature type="domain" description="J" evidence="12">
    <location>
        <begin position="15"/>
        <end position="83"/>
    </location>
</feature>
<dbReference type="InterPro" id="IPR036869">
    <property type="entry name" value="J_dom_sf"/>
</dbReference>
<organism evidence="13 14">
    <name type="scientific">Sinocyclocheilus grahami</name>
    <name type="common">Dianchi golden-line fish</name>
    <name type="synonym">Barbus grahami</name>
    <dbReference type="NCBI Taxonomy" id="75366"/>
    <lineage>
        <taxon>Eukaryota</taxon>
        <taxon>Metazoa</taxon>
        <taxon>Chordata</taxon>
        <taxon>Craniata</taxon>
        <taxon>Vertebrata</taxon>
        <taxon>Euteleostomi</taxon>
        <taxon>Actinopterygii</taxon>
        <taxon>Neopterygii</taxon>
        <taxon>Teleostei</taxon>
        <taxon>Ostariophysi</taxon>
        <taxon>Cypriniformes</taxon>
        <taxon>Cyprinidae</taxon>
        <taxon>Cyprininae</taxon>
        <taxon>Sinocyclocheilus</taxon>
    </lineage>
</organism>
<sequence length="453" mass="51796">MAAALENELGLDNEDYYSLLNVRREATQDELKSSYRRLCMLYHPDKHRDPELKRQAEQLFTYVHQAYEVLSDPQSRAIYDIFGKKGLEVEGWEVVERKRTPAEIREEYERLQRERDERRLQQRTNPKEVANKRLNGTSEAVWDIKHHADLLNRKTHLLTSPLSQPHCVFNCTLMTTSIVRDTKTSHFTLALQLGVPHSYLMMSYQYKFQDEDQTKVKGSIKTGFFGTLVEYGAERKISRHSVVAATVSIGVPQGVSLKIRLNRASQTYLFPIHLTDQILPSAVFYATVGPLAIYLAVQKLIIMPYVRAQKEQELEKQKEVSASEIARRKQEAEAAVLLMQESVKRIIDAEESKMGLIILNAWYGKFVSDNSQKHESAKVIDVTVPLQCLVKDSKLILTEASKAGLPGFYDPCVGEEKSLKLLYQFRGAMHQVLSGDTEPLKIPKQCHRIDSEA</sequence>
<keyword evidence="4" id="KW-0007">Acetylation</keyword>
<dbReference type="FunFam" id="1.10.287.110:FF:000027">
    <property type="entry name" value="DnaJ (Hsp40) homolog, subfamily C, member 11"/>
    <property type="match status" value="1"/>
</dbReference>
<dbReference type="Proteomes" id="UP000472262">
    <property type="component" value="Unassembled WGS sequence"/>
</dbReference>
<dbReference type="GO" id="GO:0005741">
    <property type="term" value="C:mitochondrial outer membrane"/>
    <property type="evidence" value="ECO:0007669"/>
    <property type="project" value="UniProtKB-SubCell"/>
</dbReference>
<dbReference type="InterPro" id="IPR001623">
    <property type="entry name" value="DnaJ_domain"/>
</dbReference>
<dbReference type="InterPro" id="IPR018253">
    <property type="entry name" value="DnaJ_domain_CS"/>
</dbReference>
<dbReference type="SMART" id="SM00271">
    <property type="entry name" value="DnaJ"/>
    <property type="match status" value="1"/>
</dbReference>
<dbReference type="SUPFAM" id="SSF46565">
    <property type="entry name" value="Chaperone J-domain"/>
    <property type="match status" value="1"/>
</dbReference>
<dbReference type="Pfam" id="PF11875">
    <property type="entry name" value="DnaJ-like_C11_C"/>
    <property type="match status" value="1"/>
</dbReference>
<dbReference type="KEGG" id="sgh:107582443"/>
<keyword evidence="14" id="KW-1185">Reference proteome</keyword>
<evidence type="ECO:0000259" key="12">
    <source>
        <dbReference type="PROSITE" id="PS50076"/>
    </source>
</evidence>
<dbReference type="PRINTS" id="PR00625">
    <property type="entry name" value="JDOMAIN"/>
</dbReference>
<evidence type="ECO:0000256" key="9">
    <source>
        <dbReference type="ARBA" id="ARBA00056707"/>
    </source>
</evidence>
<keyword evidence="8" id="KW-0143">Chaperone</keyword>
<keyword evidence="2" id="KW-0597">Phosphoprotein</keyword>
<protein>
    <recommendedName>
        <fullName evidence="11">DnaJ homolog subfamily C member 11</fullName>
    </recommendedName>
</protein>
<dbReference type="InterPro" id="IPR052243">
    <property type="entry name" value="Mito_inner_membrane_organizer"/>
</dbReference>
<dbReference type="PROSITE" id="PS00636">
    <property type="entry name" value="DNAJ_1"/>
    <property type="match status" value="1"/>
</dbReference>
<evidence type="ECO:0000256" key="8">
    <source>
        <dbReference type="ARBA" id="ARBA00023186"/>
    </source>
</evidence>
<reference evidence="13" key="2">
    <citation type="submission" date="2025-09" db="UniProtKB">
        <authorList>
            <consortium name="Ensembl"/>
        </authorList>
    </citation>
    <scope>IDENTIFICATION</scope>
</reference>
<evidence type="ECO:0000256" key="7">
    <source>
        <dbReference type="ARBA" id="ARBA00023136"/>
    </source>
</evidence>
<dbReference type="AlphaFoldDB" id="A0A672QS68"/>
<reference evidence="13" key="1">
    <citation type="submission" date="2025-08" db="UniProtKB">
        <authorList>
            <consortium name="Ensembl"/>
        </authorList>
    </citation>
    <scope>IDENTIFICATION</scope>
</reference>
<evidence type="ECO:0000256" key="2">
    <source>
        <dbReference type="ARBA" id="ARBA00022553"/>
    </source>
</evidence>
<dbReference type="RefSeq" id="XP_016123774.1">
    <property type="nucleotide sequence ID" value="XM_016268288.1"/>
</dbReference>
<dbReference type="Pfam" id="PF00226">
    <property type="entry name" value="DnaJ"/>
    <property type="match status" value="1"/>
</dbReference>
<evidence type="ECO:0000256" key="11">
    <source>
        <dbReference type="ARBA" id="ARBA00074359"/>
    </source>
</evidence>
<comment type="similarity">
    <text evidence="10">Belongs to the DNAJC11 family.</text>
</comment>
<gene>
    <name evidence="13" type="primary">LOC107582443</name>
</gene>
<evidence type="ECO:0000256" key="4">
    <source>
        <dbReference type="ARBA" id="ARBA00022990"/>
    </source>
</evidence>
<keyword evidence="6" id="KW-0496">Mitochondrion</keyword>
<dbReference type="CDD" id="cd06257">
    <property type="entry name" value="DnaJ"/>
    <property type="match status" value="1"/>
</dbReference>
<dbReference type="GO" id="GO:0042407">
    <property type="term" value="P:cristae formation"/>
    <property type="evidence" value="ECO:0007669"/>
    <property type="project" value="TreeGrafter"/>
</dbReference>
<comment type="function">
    <text evidence="9">Required for mitochondrial inner membrane organization. Seems to function through its association with the MICOS complex and the mitochondrial outer membrane sorting assembly machinery (SAM) complex.</text>
</comment>
<dbReference type="InterPro" id="IPR055225">
    <property type="entry name" value="DNAJC11-like_beta-barrel"/>
</dbReference>
<dbReference type="PANTHER" id="PTHR44157:SF3">
    <property type="entry name" value="DNAJ (HSP40) HOMOLOG, SUBFAMILY C, MEMBER 11B"/>
    <property type="match status" value="1"/>
</dbReference>
<evidence type="ECO:0000256" key="6">
    <source>
        <dbReference type="ARBA" id="ARBA00023128"/>
    </source>
</evidence>
<evidence type="ECO:0000256" key="10">
    <source>
        <dbReference type="ARBA" id="ARBA00061668"/>
    </source>
</evidence>
<dbReference type="Ensembl" id="ENSSGRT00000084092.1">
    <property type="protein sequence ID" value="ENSSGRP00000078969.1"/>
    <property type="gene ID" value="ENSSGRG00000039935.1"/>
</dbReference>
<keyword evidence="3" id="KW-1000">Mitochondrion outer membrane</keyword>
<dbReference type="PANTHER" id="PTHR44157">
    <property type="entry name" value="DNAJ HOMOLOG SUBFAMILY C MEMBER 11"/>
    <property type="match status" value="1"/>
</dbReference>
<name>A0A672QS68_SINGR</name>